<sequence>MVEETIQINAWLYTSEFVVAQSWDETKAMSDAFSASNQSYGITGFLISDGHNVMQYIEGGDSELSTLKSKIMSDAQHNRLTTHCNTSLKERAYPDWSLKAVPPSDYEDLFTEIEAANRMSLGVSIARMLFDSIFES</sequence>
<comment type="caution">
    <text evidence="2">The sequence shown here is derived from an EMBL/GenBank/DDBJ whole genome shotgun (WGS) entry which is preliminary data.</text>
</comment>
<dbReference type="InterPro" id="IPR007024">
    <property type="entry name" value="BLUF_domain"/>
</dbReference>
<dbReference type="Gene3D" id="3.30.70.100">
    <property type="match status" value="1"/>
</dbReference>
<organism evidence="2 3">
    <name type="scientific">Algimonas arctica</name>
    <dbReference type="NCBI Taxonomy" id="1479486"/>
    <lineage>
        <taxon>Bacteria</taxon>
        <taxon>Pseudomonadati</taxon>
        <taxon>Pseudomonadota</taxon>
        <taxon>Alphaproteobacteria</taxon>
        <taxon>Maricaulales</taxon>
        <taxon>Robiginitomaculaceae</taxon>
        <taxon>Algimonas</taxon>
    </lineage>
</organism>
<dbReference type="GO" id="GO:0071949">
    <property type="term" value="F:FAD binding"/>
    <property type="evidence" value="ECO:0007669"/>
    <property type="project" value="InterPro"/>
</dbReference>
<evidence type="ECO:0000259" key="1">
    <source>
        <dbReference type="PROSITE" id="PS50925"/>
    </source>
</evidence>
<feature type="domain" description="BLUF" evidence="1">
    <location>
        <begin position="8"/>
        <end position="99"/>
    </location>
</feature>
<dbReference type="Proteomes" id="UP000634004">
    <property type="component" value="Unassembled WGS sequence"/>
</dbReference>
<reference evidence="2" key="1">
    <citation type="journal article" date="2014" name="Int. J. Syst. Evol. Microbiol.">
        <title>Complete genome sequence of Corynebacterium casei LMG S-19264T (=DSM 44701T), isolated from a smear-ripened cheese.</title>
        <authorList>
            <consortium name="US DOE Joint Genome Institute (JGI-PGF)"/>
            <person name="Walter F."/>
            <person name="Albersmeier A."/>
            <person name="Kalinowski J."/>
            <person name="Ruckert C."/>
        </authorList>
    </citation>
    <scope>NUCLEOTIDE SEQUENCE</scope>
    <source>
        <strain evidence="2">KCTC 32513</strain>
    </source>
</reference>
<protein>
    <recommendedName>
        <fullName evidence="1">BLUF domain-containing protein</fullName>
    </recommendedName>
</protein>
<dbReference type="SMART" id="SM01034">
    <property type="entry name" value="BLUF"/>
    <property type="match status" value="1"/>
</dbReference>
<accession>A0A8J3G1T1</accession>
<proteinExistence type="predicted"/>
<dbReference type="InterPro" id="IPR036046">
    <property type="entry name" value="Acylphosphatase-like_dom_sf"/>
</dbReference>
<dbReference type="PROSITE" id="PS50925">
    <property type="entry name" value="BLUF"/>
    <property type="match status" value="1"/>
</dbReference>
<evidence type="ECO:0000313" key="3">
    <source>
        <dbReference type="Proteomes" id="UP000634004"/>
    </source>
</evidence>
<reference evidence="2" key="2">
    <citation type="submission" date="2020-09" db="EMBL/GenBank/DDBJ databases">
        <authorList>
            <person name="Sun Q."/>
            <person name="Kim S."/>
        </authorList>
    </citation>
    <scope>NUCLEOTIDE SEQUENCE</scope>
    <source>
        <strain evidence="2">KCTC 32513</strain>
    </source>
</reference>
<dbReference type="SUPFAM" id="SSF54975">
    <property type="entry name" value="Acylphosphatase/BLUF domain-like"/>
    <property type="match status" value="1"/>
</dbReference>
<dbReference type="RefSeq" id="WP_189495982.1">
    <property type="nucleotide sequence ID" value="NZ_BMZH01000003.1"/>
</dbReference>
<dbReference type="EMBL" id="BMZH01000003">
    <property type="protein sequence ID" value="GHA88662.1"/>
    <property type="molecule type" value="Genomic_DNA"/>
</dbReference>
<gene>
    <name evidence="2" type="ORF">GCM10009069_09570</name>
</gene>
<dbReference type="AlphaFoldDB" id="A0A8J3G1T1"/>
<dbReference type="Pfam" id="PF04940">
    <property type="entry name" value="BLUF"/>
    <property type="match status" value="1"/>
</dbReference>
<evidence type="ECO:0000313" key="2">
    <source>
        <dbReference type="EMBL" id="GHA88662.1"/>
    </source>
</evidence>
<dbReference type="GO" id="GO:0009882">
    <property type="term" value="F:blue light photoreceptor activity"/>
    <property type="evidence" value="ECO:0007669"/>
    <property type="project" value="InterPro"/>
</dbReference>
<name>A0A8J3G1T1_9PROT</name>
<keyword evidence="3" id="KW-1185">Reference proteome</keyword>